<evidence type="ECO:0000313" key="6">
    <source>
        <dbReference type="Proteomes" id="UP000002218"/>
    </source>
</evidence>
<keyword evidence="2" id="KW-0238">DNA-binding</keyword>
<sequence>MTAPARELVTLRTRPPSTLPAGVRRRRLETALDRSFDRVLTLVSAGPGFGKTVTVASWVQLRQIDHCFAWLTLDHFADSVHGFWSDVLAAIRFSDAVPADSPLHEISPASSFGSREVDSLLAQLADLRRPVVLVLDDFHLIRNPEVLESIATLLDRQPSKLRLVLTTRADPVLPLHRLRVAGQLTEIRSRDLAFTLEESADLFVLEGFALTAEQLDDLYRRTQGWPAGLRLAAMTLDRADLAASINRVTGSDRAIAEYLVGEVLDRSEPADREFLLRTSIVDRLCADLADRLTGRDDGQQALGRLLRSNALVTALDDRDQWVSYHPLLRELLRHRLLLEHRAIVPELQRRAAAWFVERGDPIESLRHSIRAQDWDGAGRTLMLCIPKILSVEAPILAAAIRPLADRAVTHPGLFPLLAAAASHLQQQDYAAVHQNIVDARQYVDSAPDELRPLITVLLELFEIAYCRLVGDATGLANQCDKVLRLVDEIPRRDLPLAPHFRAIATANLGAAQLWTDDLGAAELTFADGDRQLNDLGLELTLLNTVSFQSVMEAMTGRCRRAERRARQALALVDRRGWGSETQSFALHLALGMVLNARGQADEAMRAFGRGLSVSRTQSDRMVRLGLAVGAVEAAVLRSDVAGAMEADARARAGLARTPGTPIRMRCWADVAGAQTLIAAGLPQEAIERLGEPADDRGFSAVWQRAWLARAHLELGALHRVEELVRPVIEPGWQYREPVILARLLLAIAAEKQHRDGLALTHFTAAVELAQPEGIRRPFLQLASRLAGPLHRYQVLDGPNTAFVVECIGAAPADAHSPAGQVEHLTERELIVLKYLPTMLKAGEIADDLFVSVNTVKAHLRSMYRKLGVSNRREAVERARSQGLL</sequence>
<dbReference type="PANTHER" id="PTHR44688:SF16">
    <property type="entry name" value="DNA-BINDING TRANSCRIPTIONAL ACTIVATOR DEVR_DOSR"/>
    <property type="match status" value="1"/>
</dbReference>
<dbReference type="Pfam" id="PF00196">
    <property type="entry name" value="GerE"/>
    <property type="match status" value="1"/>
</dbReference>
<dbReference type="InterPro" id="IPR027417">
    <property type="entry name" value="P-loop_NTPase"/>
</dbReference>
<proteinExistence type="predicted"/>
<evidence type="ECO:0000256" key="3">
    <source>
        <dbReference type="ARBA" id="ARBA00023163"/>
    </source>
</evidence>
<evidence type="ECO:0000256" key="1">
    <source>
        <dbReference type="ARBA" id="ARBA00023015"/>
    </source>
</evidence>
<dbReference type="KEGG" id="nml:Namu_5188"/>
<dbReference type="eggNOG" id="COG2909">
    <property type="taxonomic scope" value="Bacteria"/>
</dbReference>
<dbReference type="PROSITE" id="PS50043">
    <property type="entry name" value="HTH_LUXR_2"/>
    <property type="match status" value="1"/>
</dbReference>
<dbReference type="InterPro" id="IPR016032">
    <property type="entry name" value="Sig_transdc_resp-reg_C-effctor"/>
</dbReference>
<evidence type="ECO:0000313" key="5">
    <source>
        <dbReference type="EMBL" id="ACV81456.1"/>
    </source>
</evidence>
<protein>
    <submittedName>
        <fullName evidence="5">ATP-dependent transcriptional regulator, MalT-like, LuxR family</fullName>
    </submittedName>
</protein>
<dbReference type="SUPFAM" id="SSF46894">
    <property type="entry name" value="C-terminal effector domain of the bipartite response regulators"/>
    <property type="match status" value="1"/>
</dbReference>
<dbReference type="Gene3D" id="1.25.40.10">
    <property type="entry name" value="Tetratricopeptide repeat domain"/>
    <property type="match status" value="1"/>
</dbReference>
<keyword evidence="3" id="KW-0804">Transcription</keyword>
<reference evidence="5 6" key="2">
    <citation type="journal article" date="2010" name="Stand. Genomic Sci.">
        <title>Complete genome sequence of Nakamurella multipartita type strain (Y-104).</title>
        <authorList>
            <person name="Tice H."/>
            <person name="Mayilraj S."/>
            <person name="Sims D."/>
            <person name="Lapidus A."/>
            <person name="Nolan M."/>
            <person name="Lucas S."/>
            <person name="Glavina Del Rio T."/>
            <person name="Copeland A."/>
            <person name="Cheng J.F."/>
            <person name="Meincke L."/>
            <person name="Bruce D."/>
            <person name="Goodwin L."/>
            <person name="Pitluck S."/>
            <person name="Ivanova N."/>
            <person name="Mavromatis K."/>
            <person name="Ovchinnikova G."/>
            <person name="Pati A."/>
            <person name="Chen A."/>
            <person name="Palaniappan K."/>
            <person name="Land M."/>
            <person name="Hauser L."/>
            <person name="Chang Y.J."/>
            <person name="Jeffries C.D."/>
            <person name="Detter J.C."/>
            <person name="Brettin T."/>
            <person name="Rohde M."/>
            <person name="Goker M."/>
            <person name="Bristow J."/>
            <person name="Eisen J.A."/>
            <person name="Markowitz V."/>
            <person name="Hugenholtz P."/>
            <person name="Kyrpides N.C."/>
            <person name="Klenk H.P."/>
            <person name="Chen F."/>
        </authorList>
    </citation>
    <scope>NUCLEOTIDE SEQUENCE [LARGE SCALE GENOMIC DNA]</scope>
    <source>
        <strain evidence="6">ATCC 700099 / DSM 44233 / CIP 104796 / JCM 9543 / NBRC 105858 / Y-104</strain>
    </source>
</reference>
<accession>C8XC62</accession>
<dbReference type="Gene3D" id="3.40.50.300">
    <property type="entry name" value="P-loop containing nucleotide triphosphate hydrolases"/>
    <property type="match status" value="1"/>
</dbReference>
<feature type="domain" description="HTH luxR-type" evidence="4">
    <location>
        <begin position="817"/>
        <end position="882"/>
    </location>
</feature>
<gene>
    <name evidence="5" type="ordered locus">Namu_5188</name>
</gene>
<dbReference type="EMBL" id="CP001737">
    <property type="protein sequence ID" value="ACV81456.1"/>
    <property type="molecule type" value="Genomic_DNA"/>
</dbReference>
<dbReference type="GO" id="GO:0003677">
    <property type="term" value="F:DNA binding"/>
    <property type="evidence" value="ECO:0007669"/>
    <property type="project" value="UniProtKB-KW"/>
</dbReference>
<keyword evidence="6" id="KW-1185">Reference proteome</keyword>
<dbReference type="SUPFAM" id="SSF52540">
    <property type="entry name" value="P-loop containing nucleoside triphosphate hydrolases"/>
    <property type="match status" value="1"/>
</dbReference>
<dbReference type="HOGENOM" id="CLU_006325_2_0_11"/>
<dbReference type="Pfam" id="PF25873">
    <property type="entry name" value="WHD_MalT"/>
    <property type="match status" value="1"/>
</dbReference>
<dbReference type="AlphaFoldDB" id="C8XC62"/>
<organism evidence="5 6">
    <name type="scientific">Nakamurella multipartita (strain ATCC 700099 / DSM 44233 / CIP 104796 / JCM 9543 / NBRC 105858 / Y-104)</name>
    <name type="common">Microsphaera multipartita</name>
    <dbReference type="NCBI Taxonomy" id="479431"/>
    <lineage>
        <taxon>Bacteria</taxon>
        <taxon>Bacillati</taxon>
        <taxon>Actinomycetota</taxon>
        <taxon>Actinomycetes</taxon>
        <taxon>Nakamurellales</taxon>
        <taxon>Nakamurellaceae</taxon>
        <taxon>Nakamurella</taxon>
    </lineage>
</organism>
<name>C8XC62_NAKMY</name>
<dbReference type="InterPro" id="IPR011990">
    <property type="entry name" value="TPR-like_helical_dom_sf"/>
</dbReference>
<dbReference type="InParanoid" id="C8XC62"/>
<dbReference type="CDD" id="cd06170">
    <property type="entry name" value="LuxR_C_like"/>
    <property type="match status" value="1"/>
</dbReference>
<evidence type="ECO:0000259" key="4">
    <source>
        <dbReference type="PROSITE" id="PS50043"/>
    </source>
</evidence>
<dbReference type="SMART" id="SM00421">
    <property type="entry name" value="HTH_LUXR"/>
    <property type="match status" value="1"/>
</dbReference>
<reference evidence="6" key="1">
    <citation type="submission" date="2009-09" db="EMBL/GenBank/DDBJ databases">
        <title>The complete genome of Nakamurella multipartita DSM 44233.</title>
        <authorList>
            <consortium name="US DOE Joint Genome Institute (JGI-PGF)"/>
            <person name="Lucas S."/>
            <person name="Copeland A."/>
            <person name="Lapidus A."/>
            <person name="Glavina del Rio T."/>
            <person name="Dalin E."/>
            <person name="Tice H."/>
            <person name="Bruce D."/>
            <person name="Goodwin L."/>
            <person name="Pitluck S."/>
            <person name="Kyrpides N."/>
            <person name="Mavromatis K."/>
            <person name="Ivanova N."/>
            <person name="Ovchinnikova G."/>
            <person name="Sims D."/>
            <person name="Meincke L."/>
            <person name="Brettin T."/>
            <person name="Detter J.C."/>
            <person name="Han C."/>
            <person name="Larimer F."/>
            <person name="Land M."/>
            <person name="Hauser L."/>
            <person name="Markowitz V."/>
            <person name="Cheng J.-F."/>
            <person name="Hugenholtz P."/>
            <person name="Woyke T."/>
            <person name="Wu D."/>
            <person name="Klenk H.-P."/>
            <person name="Eisen J.A."/>
        </authorList>
    </citation>
    <scope>NUCLEOTIDE SEQUENCE [LARGE SCALE GENOMIC DNA]</scope>
    <source>
        <strain evidence="6">ATCC 700099 / DSM 44233 / CIP 104796 / JCM 9543 / NBRC 105858 / Y-104</strain>
    </source>
</reference>
<dbReference type="Proteomes" id="UP000002218">
    <property type="component" value="Chromosome"/>
</dbReference>
<dbReference type="InterPro" id="IPR036388">
    <property type="entry name" value="WH-like_DNA-bd_sf"/>
</dbReference>
<dbReference type="OrthoDB" id="136365at2"/>
<dbReference type="Gene3D" id="1.10.10.10">
    <property type="entry name" value="Winged helix-like DNA-binding domain superfamily/Winged helix DNA-binding domain"/>
    <property type="match status" value="1"/>
</dbReference>
<dbReference type="SUPFAM" id="SSF48452">
    <property type="entry name" value="TPR-like"/>
    <property type="match status" value="1"/>
</dbReference>
<dbReference type="InterPro" id="IPR059106">
    <property type="entry name" value="WHD_MalT"/>
</dbReference>
<dbReference type="PANTHER" id="PTHR44688">
    <property type="entry name" value="DNA-BINDING TRANSCRIPTIONAL ACTIVATOR DEVR_DOSR"/>
    <property type="match status" value="1"/>
</dbReference>
<evidence type="ECO:0000256" key="2">
    <source>
        <dbReference type="ARBA" id="ARBA00023125"/>
    </source>
</evidence>
<dbReference type="RefSeq" id="WP_015750263.1">
    <property type="nucleotide sequence ID" value="NC_013235.1"/>
</dbReference>
<dbReference type="GO" id="GO:0006355">
    <property type="term" value="P:regulation of DNA-templated transcription"/>
    <property type="evidence" value="ECO:0007669"/>
    <property type="project" value="InterPro"/>
</dbReference>
<keyword evidence="1" id="KW-0805">Transcription regulation</keyword>
<dbReference type="STRING" id="479431.Namu_5188"/>
<dbReference type="InterPro" id="IPR000792">
    <property type="entry name" value="Tscrpt_reg_LuxR_C"/>
</dbReference>